<accession>A0A9P3H9S5</accession>
<keyword evidence="3" id="KW-1185">Reference proteome</keyword>
<dbReference type="OrthoDB" id="2441632at2759"/>
<protein>
    <submittedName>
        <fullName evidence="2">Uncharacterized protein</fullName>
    </submittedName>
</protein>
<dbReference type="EMBL" id="BQFW01000006">
    <property type="protein sequence ID" value="GJJ72377.1"/>
    <property type="molecule type" value="Genomic_DNA"/>
</dbReference>
<feature type="region of interest" description="Disordered" evidence="1">
    <location>
        <begin position="1"/>
        <end position="37"/>
    </location>
</feature>
<dbReference type="Proteomes" id="UP000827284">
    <property type="component" value="Unassembled WGS sequence"/>
</dbReference>
<evidence type="ECO:0000313" key="3">
    <source>
        <dbReference type="Proteomes" id="UP000827284"/>
    </source>
</evidence>
<gene>
    <name evidence="2" type="ORF">EMPS_04734</name>
</gene>
<feature type="compositionally biased region" description="Basic and acidic residues" evidence="1">
    <location>
        <begin position="11"/>
        <end position="25"/>
    </location>
</feature>
<feature type="compositionally biased region" description="Low complexity" evidence="1">
    <location>
        <begin position="86"/>
        <end position="96"/>
    </location>
</feature>
<evidence type="ECO:0000256" key="1">
    <source>
        <dbReference type="SAM" id="MobiDB-lite"/>
    </source>
</evidence>
<feature type="compositionally biased region" description="Basic and acidic residues" evidence="1">
    <location>
        <begin position="74"/>
        <end position="85"/>
    </location>
</feature>
<dbReference type="AlphaFoldDB" id="A0A9P3H9S5"/>
<comment type="caution">
    <text evidence="2">The sequence shown here is derived from an EMBL/GenBank/DDBJ whole genome shotgun (WGS) entry which is preliminary data.</text>
</comment>
<evidence type="ECO:0000313" key="2">
    <source>
        <dbReference type="EMBL" id="GJJ72377.1"/>
    </source>
</evidence>
<organism evidence="2 3">
    <name type="scientific">Entomortierella parvispora</name>
    <dbReference type="NCBI Taxonomy" id="205924"/>
    <lineage>
        <taxon>Eukaryota</taxon>
        <taxon>Fungi</taxon>
        <taxon>Fungi incertae sedis</taxon>
        <taxon>Mucoromycota</taxon>
        <taxon>Mortierellomycotina</taxon>
        <taxon>Mortierellomycetes</taxon>
        <taxon>Mortierellales</taxon>
        <taxon>Mortierellaceae</taxon>
        <taxon>Entomortierella</taxon>
    </lineage>
</organism>
<reference evidence="2" key="1">
    <citation type="submission" date="2021-11" db="EMBL/GenBank/DDBJ databases">
        <authorList>
            <person name="Herlambang A."/>
            <person name="Guo Y."/>
            <person name="Takashima Y."/>
            <person name="Nishizawa T."/>
        </authorList>
    </citation>
    <scope>NUCLEOTIDE SEQUENCE</scope>
    <source>
        <strain evidence="2">E1425</strain>
    </source>
</reference>
<feature type="region of interest" description="Disordered" evidence="1">
    <location>
        <begin position="55"/>
        <end position="110"/>
    </location>
</feature>
<reference evidence="2" key="2">
    <citation type="journal article" date="2022" name="Microbiol. Resour. Announc.">
        <title>Whole-Genome Sequence of Entomortierella parvispora E1425, a Mucoromycotan Fungus Associated with Burkholderiaceae-Related Endosymbiotic Bacteria.</title>
        <authorList>
            <person name="Herlambang A."/>
            <person name="Guo Y."/>
            <person name="Takashima Y."/>
            <person name="Narisawa K."/>
            <person name="Ohta H."/>
            <person name="Nishizawa T."/>
        </authorList>
    </citation>
    <scope>NUCLEOTIDE SEQUENCE</scope>
    <source>
        <strain evidence="2">E1425</strain>
    </source>
</reference>
<proteinExistence type="predicted"/>
<sequence length="134" mass="14415">MATGIQPTKVPDQEGHFDYEREHDAAPPFSEIDAPSQLIPGQERLDRAVGKAVGGTVIPSNIKPSAKPTSTKLDAAKEDHPKEQQPQRQAQPQSTQEGDVELNTSPDIGDAKATVKEAAKKHIVGEYPTVTRIG</sequence>
<feature type="compositionally biased region" description="Polar residues" evidence="1">
    <location>
        <begin position="58"/>
        <end position="72"/>
    </location>
</feature>
<name>A0A9P3H9S5_9FUNG</name>